<dbReference type="InterPro" id="IPR011042">
    <property type="entry name" value="6-blade_b-propeller_TolB-like"/>
</dbReference>
<dbReference type="Proteomes" id="UP000199029">
    <property type="component" value="Unassembled WGS sequence"/>
</dbReference>
<feature type="chain" id="PRO_5011499384" evidence="2">
    <location>
        <begin position="26"/>
        <end position="679"/>
    </location>
</feature>
<evidence type="ECO:0000256" key="1">
    <source>
        <dbReference type="ARBA" id="ARBA00022801"/>
    </source>
</evidence>
<dbReference type="InterPro" id="IPR001375">
    <property type="entry name" value="Peptidase_S9_cat"/>
</dbReference>
<dbReference type="AlphaFoldDB" id="A0A1I6AS76"/>
<evidence type="ECO:0000256" key="2">
    <source>
        <dbReference type="SAM" id="SignalP"/>
    </source>
</evidence>
<accession>A0A1I6AS76</accession>
<dbReference type="InterPro" id="IPR029058">
    <property type="entry name" value="AB_hydrolase_fold"/>
</dbReference>
<gene>
    <name evidence="4" type="ORF">SAMN04515668_3842</name>
</gene>
<name>A0A1I6AS76_HYMAR</name>
<evidence type="ECO:0000259" key="3">
    <source>
        <dbReference type="Pfam" id="PF00326"/>
    </source>
</evidence>
<dbReference type="Pfam" id="PF00326">
    <property type="entry name" value="Peptidase_S9"/>
    <property type="match status" value="1"/>
</dbReference>
<organism evidence="4 5">
    <name type="scientific">Hymenobacter arizonensis</name>
    <name type="common">Siccationidurans arizonensis</name>
    <dbReference type="NCBI Taxonomy" id="1227077"/>
    <lineage>
        <taxon>Bacteria</taxon>
        <taxon>Pseudomonadati</taxon>
        <taxon>Bacteroidota</taxon>
        <taxon>Cytophagia</taxon>
        <taxon>Cytophagales</taxon>
        <taxon>Hymenobacteraceae</taxon>
        <taxon>Hymenobacter</taxon>
    </lineage>
</organism>
<evidence type="ECO:0000313" key="5">
    <source>
        <dbReference type="Proteomes" id="UP000199029"/>
    </source>
</evidence>
<protein>
    <submittedName>
        <fullName evidence="4">Dipeptidyl aminopeptidase/acylaminoacyl peptidase</fullName>
    </submittedName>
</protein>
<keyword evidence="4" id="KW-0031">Aminopeptidase</keyword>
<keyword evidence="4" id="KW-0645">Protease</keyword>
<feature type="signal peptide" evidence="2">
    <location>
        <begin position="1"/>
        <end position="25"/>
    </location>
</feature>
<keyword evidence="2" id="KW-0732">Signal</keyword>
<dbReference type="STRING" id="1227077.SAMN04515668_3842"/>
<feature type="domain" description="Peptidase S9 prolyl oligopeptidase catalytic" evidence="3">
    <location>
        <begin position="464"/>
        <end position="668"/>
    </location>
</feature>
<reference evidence="5" key="1">
    <citation type="submission" date="2016-10" db="EMBL/GenBank/DDBJ databases">
        <authorList>
            <person name="Varghese N."/>
            <person name="Submissions S."/>
        </authorList>
    </citation>
    <scope>NUCLEOTIDE SEQUENCE [LARGE SCALE GENOMIC DNA]</scope>
    <source>
        <strain evidence="5">OR362-8,ATCC BAA-1266,JCM 13504</strain>
    </source>
</reference>
<dbReference type="PANTHER" id="PTHR42776">
    <property type="entry name" value="SERINE PEPTIDASE S9 FAMILY MEMBER"/>
    <property type="match status" value="1"/>
</dbReference>
<dbReference type="GO" id="GO:0004252">
    <property type="term" value="F:serine-type endopeptidase activity"/>
    <property type="evidence" value="ECO:0007669"/>
    <property type="project" value="TreeGrafter"/>
</dbReference>
<sequence>MKSFFLAAQVAVAAMLLLGTSSAVAQQRFELADIVKAVGVSDPQLSPDGKSILITVSRANLATNRNETEIVLVDVASGMQRVFVAERPTAKQARWSPTGDQVSFLARTGTGKDAHVQLFVQPLTGGEPRQLTTSAENVQLYAWKPDGTALAYSAADPPANAAELARGNDSFEVGNGSMTLTAPPAPDHLWLVPATGDQPARRLTSGSSSLPDDSSAPFAWAPDGQRLVCVLRPSAQTGDQETSVFTLDVATGTKQQLAGPAQRLDLPAFSPDGRWISYQTPKEPPYYESLGFDVIPAAGGTPRHLTQVLDRNIQRALWSPDSKSLFVGGNDGASVSIWQLGLNGSSRKLKLGAVSPNGSYWVDMAVGRRNALAFTANEPGRPAELYYLASPTATPRRLTDFNRETAALALGRMEAVEWTSDNLRPNGILTYPPDFDPARKYPLVLMMHGGPSNSSRLAFYGLGQAVASRGYVVFQPNYRGSDNLGYAFQRAIREDAGAGPGRDVLAGIAMLEKRGWVDTSRIAISGVSYGGFMTAWLMGESGRRWRCAVAAAPVTDLLDSYNFGDNNRANAGHYGPSPWLGAENLERYRVQSPLSRVDRWRTPTLILHNTGDFRVTISNSYKMYHALQDRGVPVRFVAFPISAHTPTDPVRLQEWNRLWIGWLDQYLQPEGAATAPEGK</sequence>
<dbReference type="GO" id="GO:0004177">
    <property type="term" value="F:aminopeptidase activity"/>
    <property type="evidence" value="ECO:0007669"/>
    <property type="project" value="UniProtKB-KW"/>
</dbReference>
<evidence type="ECO:0000313" key="4">
    <source>
        <dbReference type="EMBL" id="SFQ71560.1"/>
    </source>
</evidence>
<dbReference type="EMBL" id="FOXS01000006">
    <property type="protein sequence ID" value="SFQ71560.1"/>
    <property type="molecule type" value="Genomic_DNA"/>
</dbReference>
<dbReference type="Gene3D" id="2.120.10.30">
    <property type="entry name" value="TolB, C-terminal domain"/>
    <property type="match status" value="3"/>
</dbReference>
<dbReference type="SUPFAM" id="SSF53474">
    <property type="entry name" value="alpha/beta-Hydrolases"/>
    <property type="match status" value="1"/>
</dbReference>
<dbReference type="SUPFAM" id="SSF82171">
    <property type="entry name" value="DPP6 N-terminal domain-like"/>
    <property type="match status" value="1"/>
</dbReference>
<dbReference type="PANTHER" id="PTHR42776:SF27">
    <property type="entry name" value="DIPEPTIDYL PEPTIDASE FAMILY MEMBER 6"/>
    <property type="match status" value="1"/>
</dbReference>
<keyword evidence="1" id="KW-0378">Hydrolase</keyword>
<dbReference type="Gene3D" id="3.40.50.1820">
    <property type="entry name" value="alpha/beta hydrolase"/>
    <property type="match status" value="1"/>
</dbReference>
<dbReference type="GO" id="GO:0006508">
    <property type="term" value="P:proteolysis"/>
    <property type="evidence" value="ECO:0007669"/>
    <property type="project" value="InterPro"/>
</dbReference>
<keyword evidence="5" id="KW-1185">Reference proteome</keyword>
<proteinExistence type="predicted"/>